<dbReference type="CDD" id="cd07061">
    <property type="entry name" value="HP_HAP_like"/>
    <property type="match status" value="1"/>
</dbReference>
<dbReference type="GO" id="GO:0045211">
    <property type="term" value="C:postsynaptic membrane"/>
    <property type="evidence" value="ECO:0007669"/>
    <property type="project" value="TreeGrafter"/>
</dbReference>
<name>A0A8T2IM53_9PIPI</name>
<dbReference type="SUPFAM" id="SSF53254">
    <property type="entry name" value="Phosphoglycerate mutase-like"/>
    <property type="match status" value="1"/>
</dbReference>
<dbReference type="PANTHER" id="PTHR11567:SF145">
    <property type="entry name" value="TESTICULAR ACID PHOSPHATASE"/>
    <property type="match status" value="1"/>
</dbReference>
<dbReference type="InterPro" id="IPR050645">
    <property type="entry name" value="Histidine_acid_phosphatase"/>
</dbReference>
<dbReference type="InterPro" id="IPR029033">
    <property type="entry name" value="His_PPase_superfam"/>
</dbReference>
<dbReference type="Proteomes" id="UP000812440">
    <property type="component" value="Chromosome 7"/>
</dbReference>
<dbReference type="GO" id="GO:0048168">
    <property type="term" value="P:regulation of neuronal synaptic plasticity"/>
    <property type="evidence" value="ECO:0007669"/>
    <property type="project" value="TreeGrafter"/>
</dbReference>
<dbReference type="GO" id="GO:0030971">
    <property type="term" value="F:receptor tyrosine kinase binding"/>
    <property type="evidence" value="ECO:0007669"/>
    <property type="project" value="TreeGrafter"/>
</dbReference>
<feature type="non-terminal residue" evidence="7">
    <location>
        <position position="339"/>
    </location>
</feature>
<protein>
    <recommendedName>
        <fullName evidence="3">acid phosphatase</fullName>
        <ecNumber evidence="3">3.1.3.2</ecNumber>
    </recommendedName>
</protein>
<sequence length="339" mass="39888">IFRHGDRAPIHLYPNDPYKETIWPNGLQQLTKEGIRQQYELGRFLRRRYDHFLNSSYDRHEIYVRSTDYDRTLMSAQANLAGLYPPYGSQLWHPEIHWQPLPVHTVPYYQDRLLKFPAKDCPRYYELMKETSQQPEYQNKINSWKNFTERIANYTGYDGDKDISYWVWNVYDTLFCQKSHNFNLPTWATEEEMKTLEEIRRFNVMAHVEMHKTNEKARLTGGILVDAVLRNFSKVVHSSLPLKLVMYSAHDTTLIALQGALKVFNGLHPPYASCHIFEFYKESDSTHSVSMYYRNDSSRGPYELVLPGCTSPCPVHQFTKLTAAVIPQDWNKECQSHTC</sequence>
<comment type="caution">
    <text evidence="7">The sequence shown here is derived from an EMBL/GenBank/DDBJ whole genome shotgun (WGS) entry which is preliminary data.</text>
</comment>
<gene>
    <name evidence="7" type="ORF">GDO86_012347</name>
</gene>
<dbReference type="Gene3D" id="3.40.50.1240">
    <property type="entry name" value="Phosphoglycerate mutase-like"/>
    <property type="match status" value="1"/>
</dbReference>
<dbReference type="GO" id="GO:0004725">
    <property type="term" value="F:protein tyrosine phosphatase activity"/>
    <property type="evidence" value="ECO:0007669"/>
    <property type="project" value="TreeGrafter"/>
</dbReference>
<dbReference type="InterPro" id="IPR000560">
    <property type="entry name" value="His_Pase_clade-2"/>
</dbReference>
<dbReference type="PANTHER" id="PTHR11567">
    <property type="entry name" value="ACID PHOSPHATASE-RELATED"/>
    <property type="match status" value="1"/>
</dbReference>
<dbReference type="EMBL" id="JAACNH010000008">
    <property type="protein sequence ID" value="KAG8433949.1"/>
    <property type="molecule type" value="Genomic_DNA"/>
</dbReference>
<dbReference type="OrthoDB" id="258392at2759"/>
<keyword evidence="4" id="KW-0732">Signal</keyword>
<evidence type="ECO:0000256" key="3">
    <source>
        <dbReference type="ARBA" id="ARBA00012646"/>
    </source>
</evidence>
<keyword evidence="6" id="KW-0325">Glycoprotein</keyword>
<accession>A0A8T2IM53</accession>
<dbReference type="EC" id="3.1.3.2" evidence="3"/>
<evidence type="ECO:0000256" key="6">
    <source>
        <dbReference type="ARBA" id="ARBA00023180"/>
    </source>
</evidence>
<keyword evidence="5" id="KW-0378">Hydrolase</keyword>
<evidence type="ECO:0000313" key="7">
    <source>
        <dbReference type="EMBL" id="KAG8433949.1"/>
    </source>
</evidence>
<evidence type="ECO:0000313" key="8">
    <source>
        <dbReference type="Proteomes" id="UP000812440"/>
    </source>
</evidence>
<evidence type="ECO:0000256" key="4">
    <source>
        <dbReference type="ARBA" id="ARBA00022729"/>
    </source>
</evidence>
<evidence type="ECO:0000256" key="5">
    <source>
        <dbReference type="ARBA" id="ARBA00022801"/>
    </source>
</evidence>
<organism evidence="7 8">
    <name type="scientific">Hymenochirus boettgeri</name>
    <name type="common">Congo dwarf clawed frog</name>
    <dbReference type="NCBI Taxonomy" id="247094"/>
    <lineage>
        <taxon>Eukaryota</taxon>
        <taxon>Metazoa</taxon>
        <taxon>Chordata</taxon>
        <taxon>Craniata</taxon>
        <taxon>Vertebrata</taxon>
        <taxon>Euteleostomi</taxon>
        <taxon>Amphibia</taxon>
        <taxon>Batrachia</taxon>
        <taxon>Anura</taxon>
        <taxon>Pipoidea</taxon>
        <taxon>Pipidae</taxon>
        <taxon>Pipinae</taxon>
        <taxon>Hymenochirus</taxon>
    </lineage>
</organism>
<comment type="catalytic activity">
    <reaction evidence="1">
        <text>a phosphate monoester + H2O = an alcohol + phosphate</text>
        <dbReference type="Rhea" id="RHEA:15017"/>
        <dbReference type="ChEBI" id="CHEBI:15377"/>
        <dbReference type="ChEBI" id="CHEBI:30879"/>
        <dbReference type="ChEBI" id="CHEBI:43474"/>
        <dbReference type="ChEBI" id="CHEBI:67140"/>
        <dbReference type="EC" id="3.1.3.2"/>
    </reaction>
</comment>
<proteinExistence type="inferred from homology"/>
<dbReference type="GO" id="GO:0007040">
    <property type="term" value="P:lysosome organization"/>
    <property type="evidence" value="ECO:0007669"/>
    <property type="project" value="TreeGrafter"/>
</dbReference>
<dbReference type="AlphaFoldDB" id="A0A8T2IM53"/>
<dbReference type="GO" id="GO:0120154">
    <property type="term" value="P:negative regulation of ERBB4 signaling pathway"/>
    <property type="evidence" value="ECO:0007669"/>
    <property type="project" value="TreeGrafter"/>
</dbReference>
<dbReference type="Pfam" id="PF00328">
    <property type="entry name" value="His_Phos_2"/>
    <property type="match status" value="1"/>
</dbReference>
<dbReference type="GO" id="GO:0005764">
    <property type="term" value="C:lysosome"/>
    <property type="evidence" value="ECO:0007669"/>
    <property type="project" value="TreeGrafter"/>
</dbReference>
<dbReference type="InterPro" id="IPR033379">
    <property type="entry name" value="Acid_Pase_AS"/>
</dbReference>
<keyword evidence="8" id="KW-1185">Reference proteome</keyword>
<reference evidence="7" key="1">
    <citation type="thesis" date="2020" institute="ProQuest LLC" country="789 East Eisenhower Parkway, Ann Arbor, MI, USA">
        <title>Comparative Genomics and Chromosome Evolution.</title>
        <authorList>
            <person name="Mudd A.B."/>
        </authorList>
    </citation>
    <scope>NUCLEOTIDE SEQUENCE</scope>
    <source>
        <strain evidence="7">Female2</strain>
        <tissue evidence="7">Blood</tissue>
    </source>
</reference>
<dbReference type="FunFam" id="3.40.50.1240:FF:000010">
    <property type="entry name" value="Prostatic acid phosphatase"/>
    <property type="match status" value="1"/>
</dbReference>
<comment type="similarity">
    <text evidence="2">Belongs to the histidine acid phosphatase family.</text>
</comment>
<dbReference type="PROSITE" id="PS00778">
    <property type="entry name" value="HIS_ACID_PHOSPHAT_2"/>
    <property type="match status" value="1"/>
</dbReference>
<dbReference type="GO" id="GO:0003993">
    <property type="term" value="F:acid phosphatase activity"/>
    <property type="evidence" value="ECO:0007669"/>
    <property type="project" value="UniProtKB-EC"/>
</dbReference>
<evidence type="ECO:0000256" key="1">
    <source>
        <dbReference type="ARBA" id="ARBA00000032"/>
    </source>
</evidence>
<evidence type="ECO:0000256" key="2">
    <source>
        <dbReference type="ARBA" id="ARBA00005375"/>
    </source>
</evidence>